<reference evidence="2" key="1">
    <citation type="submission" date="2020-05" db="EMBL/GenBank/DDBJ databases">
        <title>Mycena genomes resolve the evolution of fungal bioluminescence.</title>
        <authorList>
            <person name="Tsai I.J."/>
        </authorList>
    </citation>
    <scope>NUCLEOTIDE SEQUENCE</scope>
    <source>
        <strain evidence="2">160909Yilan</strain>
    </source>
</reference>
<keyword evidence="3" id="KW-1185">Reference proteome</keyword>
<accession>A0A8H7D3H3</accession>
<evidence type="ECO:0000313" key="3">
    <source>
        <dbReference type="Proteomes" id="UP000623467"/>
    </source>
</evidence>
<feature type="region of interest" description="Disordered" evidence="1">
    <location>
        <begin position="340"/>
        <end position="363"/>
    </location>
</feature>
<gene>
    <name evidence="2" type="ORF">MSAN_01359100</name>
</gene>
<sequence length="363" mass="40215">MSERWGKAKVVASSSGFNYGSGRDLDKQGSCHSLQMMGREMPSPYNWRERPADYPALCEKLAPLQSEALCKPLRAGLRFGLDLKICAPCTLAGGRGLPTIFPAGSPLSSSTVTLELDGALQSGLDGDSDSQVWTAKVVNVPSTHLVMKIIQPSLCFRPDPSDPHWFHAYDDPYDLAHNEAWVYQQLARLQGHSIPYFFGVFEITTPSDEIAWTLVLEYVPGPTMQTIAKISPASVNHFCELGLKAVQGLALSGWALGDICSATNYIFNSSSEDPVVVMVDLYDTVYIPDLQPPPSFERVACTSAKRFFHTFKSSVRDRCPSFFDWAKQNLPREVWDLYFPDSPDGESEDDGDGRKQENESDKL</sequence>
<dbReference type="AlphaFoldDB" id="A0A8H7D3H3"/>
<evidence type="ECO:0000256" key="1">
    <source>
        <dbReference type="SAM" id="MobiDB-lite"/>
    </source>
</evidence>
<dbReference type="EMBL" id="JACAZH010000010">
    <property type="protein sequence ID" value="KAF7357626.1"/>
    <property type="molecule type" value="Genomic_DNA"/>
</dbReference>
<evidence type="ECO:0000313" key="2">
    <source>
        <dbReference type="EMBL" id="KAF7357626.1"/>
    </source>
</evidence>
<dbReference type="OrthoDB" id="3138711at2759"/>
<feature type="compositionally biased region" description="Basic and acidic residues" evidence="1">
    <location>
        <begin position="352"/>
        <end position="363"/>
    </location>
</feature>
<protein>
    <submittedName>
        <fullName evidence="2">Uncharacterized protein</fullName>
    </submittedName>
</protein>
<dbReference type="Proteomes" id="UP000623467">
    <property type="component" value="Unassembled WGS sequence"/>
</dbReference>
<proteinExistence type="predicted"/>
<comment type="caution">
    <text evidence="2">The sequence shown here is derived from an EMBL/GenBank/DDBJ whole genome shotgun (WGS) entry which is preliminary data.</text>
</comment>
<name>A0A8H7D3H3_9AGAR</name>
<organism evidence="2 3">
    <name type="scientific">Mycena sanguinolenta</name>
    <dbReference type="NCBI Taxonomy" id="230812"/>
    <lineage>
        <taxon>Eukaryota</taxon>
        <taxon>Fungi</taxon>
        <taxon>Dikarya</taxon>
        <taxon>Basidiomycota</taxon>
        <taxon>Agaricomycotina</taxon>
        <taxon>Agaricomycetes</taxon>
        <taxon>Agaricomycetidae</taxon>
        <taxon>Agaricales</taxon>
        <taxon>Marasmiineae</taxon>
        <taxon>Mycenaceae</taxon>
        <taxon>Mycena</taxon>
    </lineage>
</organism>